<dbReference type="GO" id="GO:0004553">
    <property type="term" value="F:hydrolase activity, hydrolyzing O-glycosyl compounds"/>
    <property type="evidence" value="ECO:0007669"/>
    <property type="project" value="UniProtKB-ARBA"/>
</dbReference>
<gene>
    <name evidence="1" type="ORF">GJR95_19475</name>
</gene>
<dbReference type="PROSITE" id="PS51257">
    <property type="entry name" value="PROKAR_LIPOPROTEIN"/>
    <property type="match status" value="1"/>
</dbReference>
<dbReference type="SUPFAM" id="SSF49899">
    <property type="entry name" value="Concanavalin A-like lectins/glucanases"/>
    <property type="match status" value="1"/>
</dbReference>
<dbReference type="RefSeq" id="WP_162387466.1">
    <property type="nucleotide sequence ID" value="NZ_CP045997.1"/>
</dbReference>
<evidence type="ECO:0008006" key="3">
    <source>
        <dbReference type="Google" id="ProtNLM"/>
    </source>
</evidence>
<dbReference type="InterPro" id="IPR013320">
    <property type="entry name" value="ConA-like_dom_sf"/>
</dbReference>
<dbReference type="EMBL" id="CP045997">
    <property type="protein sequence ID" value="QHV97053.1"/>
    <property type="molecule type" value="Genomic_DNA"/>
</dbReference>
<organism evidence="1 2">
    <name type="scientific">Spirosoma endbachense</name>
    <dbReference type="NCBI Taxonomy" id="2666025"/>
    <lineage>
        <taxon>Bacteria</taxon>
        <taxon>Pseudomonadati</taxon>
        <taxon>Bacteroidota</taxon>
        <taxon>Cytophagia</taxon>
        <taxon>Cytophagales</taxon>
        <taxon>Cytophagaceae</taxon>
        <taxon>Spirosoma</taxon>
    </lineage>
</organism>
<keyword evidence="2" id="KW-1185">Reference proteome</keyword>
<accession>A0A6P1VVD9</accession>
<dbReference type="KEGG" id="senf:GJR95_19475"/>
<dbReference type="Proteomes" id="UP000464577">
    <property type="component" value="Chromosome"/>
</dbReference>
<evidence type="ECO:0000313" key="2">
    <source>
        <dbReference type="Proteomes" id="UP000464577"/>
    </source>
</evidence>
<evidence type="ECO:0000313" key="1">
    <source>
        <dbReference type="EMBL" id="QHV97053.1"/>
    </source>
</evidence>
<dbReference type="Gene3D" id="2.60.120.200">
    <property type="match status" value="1"/>
</dbReference>
<sequence>MKTRQITAWVVASVVMSTVFTSCKKEDTPSLPPIGGYNSSDDIATTNLLAHWTFEGTQNELISSTAPANTYGTVNYVAGASGSGQALNLTSGTVVYPPIAKINTANALGSYTLSMWVNVKNNKQFFTSFFGLFPTAVGEAFGNLSGGAETGQFAPSTTADTLVLKANYKSLMPDGSFNGQDNRPDPKGKPPVGVFKGAGVWSHFVIRFDPTTHKLQVFGNGQSIGAYDDRGVNTVALNMMVPCQAVIGSLASSEIGFAKAGPLPSYTAKGTFAIDNIRMYNKPLSDGDITSLYQLEQAGR</sequence>
<dbReference type="AlphaFoldDB" id="A0A6P1VVD9"/>
<dbReference type="GO" id="GO:0005975">
    <property type="term" value="P:carbohydrate metabolic process"/>
    <property type="evidence" value="ECO:0007669"/>
    <property type="project" value="UniProtKB-ARBA"/>
</dbReference>
<reference evidence="1 2" key="1">
    <citation type="submission" date="2019-11" db="EMBL/GenBank/DDBJ databases">
        <title>Spirosoma endbachense sp. nov., isolated from a natural salt meadow.</title>
        <authorList>
            <person name="Rojas J."/>
            <person name="Ambika Manirajan B."/>
            <person name="Ratering S."/>
            <person name="Suarez C."/>
            <person name="Geissler-Plaum R."/>
            <person name="Schnell S."/>
        </authorList>
    </citation>
    <scope>NUCLEOTIDE SEQUENCE [LARGE SCALE GENOMIC DNA]</scope>
    <source>
        <strain evidence="1 2">I-24</strain>
    </source>
</reference>
<proteinExistence type="predicted"/>
<protein>
    <recommendedName>
        <fullName evidence="3">LamG domain-containing protein</fullName>
    </recommendedName>
</protein>
<name>A0A6P1VVD9_9BACT</name>